<evidence type="ECO:0000313" key="1">
    <source>
        <dbReference type="EMBL" id="CAC5405624.1"/>
    </source>
</evidence>
<proteinExistence type="predicted"/>
<reference evidence="1 2" key="1">
    <citation type="submission" date="2020-06" db="EMBL/GenBank/DDBJ databases">
        <authorList>
            <person name="Li R."/>
            <person name="Bekaert M."/>
        </authorList>
    </citation>
    <scope>NUCLEOTIDE SEQUENCE [LARGE SCALE GENOMIC DNA]</scope>
    <source>
        <strain evidence="2">wild</strain>
    </source>
</reference>
<name>A0A6J8DEY4_MYTCO</name>
<dbReference type="OrthoDB" id="9974479at2759"/>
<gene>
    <name evidence="1" type="ORF">MCOR_39296</name>
</gene>
<dbReference type="EMBL" id="CACVKT020007119">
    <property type="protein sequence ID" value="CAC5405624.1"/>
    <property type="molecule type" value="Genomic_DNA"/>
</dbReference>
<dbReference type="AlphaFoldDB" id="A0A6J8DEY4"/>
<accession>A0A6J8DEY4</accession>
<sequence length="156" mass="18098">MYITTQSNLLSHINSLSTPVPTFYEDELVKLRNRDWDNDSERLVQRIPTFTTCKTSLYNQRSKTIPQLSNSRQEINLEGKWRETTGDNFLLIDDGDHILIFSTHLNLSHLTAASSLYGDGTFYIALWMELCTHALLPGKDQATYIRFFQLLKDYCQ</sequence>
<evidence type="ECO:0000313" key="2">
    <source>
        <dbReference type="Proteomes" id="UP000507470"/>
    </source>
</evidence>
<protein>
    <submittedName>
        <fullName evidence="1">Uncharacterized protein</fullName>
    </submittedName>
</protein>
<dbReference type="Proteomes" id="UP000507470">
    <property type="component" value="Unassembled WGS sequence"/>
</dbReference>
<organism evidence="1 2">
    <name type="scientific">Mytilus coruscus</name>
    <name type="common">Sea mussel</name>
    <dbReference type="NCBI Taxonomy" id="42192"/>
    <lineage>
        <taxon>Eukaryota</taxon>
        <taxon>Metazoa</taxon>
        <taxon>Spiralia</taxon>
        <taxon>Lophotrochozoa</taxon>
        <taxon>Mollusca</taxon>
        <taxon>Bivalvia</taxon>
        <taxon>Autobranchia</taxon>
        <taxon>Pteriomorphia</taxon>
        <taxon>Mytilida</taxon>
        <taxon>Mytiloidea</taxon>
        <taxon>Mytilidae</taxon>
        <taxon>Mytilinae</taxon>
        <taxon>Mytilus</taxon>
    </lineage>
</organism>
<keyword evidence="2" id="KW-1185">Reference proteome</keyword>